<evidence type="ECO:0000313" key="9">
    <source>
        <dbReference type="EMBL" id="KAI9266441.1"/>
    </source>
</evidence>
<dbReference type="Proteomes" id="UP001209540">
    <property type="component" value="Unassembled WGS sequence"/>
</dbReference>
<protein>
    <recommendedName>
        <fullName evidence="8">Peptidase S54 rhomboid domain-containing protein</fullName>
    </recommendedName>
</protein>
<feature type="transmembrane region" description="Helical" evidence="7">
    <location>
        <begin position="76"/>
        <end position="96"/>
    </location>
</feature>
<comment type="caution">
    <text evidence="9">The sequence shown here is derived from an EMBL/GenBank/DDBJ whole genome shotgun (WGS) entry which is preliminary data.</text>
</comment>
<evidence type="ECO:0000256" key="1">
    <source>
        <dbReference type="ARBA" id="ARBA00004141"/>
    </source>
</evidence>
<dbReference type="PANTHER" id="PTHR43731:SF14">
    <property type="entry name" value="PRESENILIN-ASSOCIATED RHOMBOID-LIKE PROTEIN, MITOCHONDRIAL"/>
    <property type="match status" value="1"/>
</dbReference>
<evidence type="ECO:0000313" key="10">
    <source>
        <dbReference type="Proteomes" id="UP001209540"/>
    </source>
</evidence>
<comment type="similarity">
    <text evidence="2">Belongs to the peptidase S54 family.</text>
</comment>
<accession>A0AAD5K275</accession>
<keyword evidence="6 7" id="KW-0472">Membrane</keyword>
<reference evidence="9" key="2">
    <citation type="submission" date="2023-02" db="EMBL/GenBank/DDBJ databases">
        <authorList>
            <consortium name="DOE Joint Genome Institute"/>
            <person name="Mondo S.J."/>
            <person name="Chang Y."/>
            <person name="Wang Y."/>
            <person name="Ahrendt S."/>
            <person name="Andreopoulos W."/>
            <person name="Barry K."/>
            <person name="Beard J."/>
            <person name="Benny G.L."/>
            <person name="Blankenship S."/>
            <person name="Bonito G."/>
            <person name="Cuomo C."/>
            <person name="Desiro A."/>
            <person name="Gervers K.A."/>
            <person name="Hundley H."/>
            <person name="Kuo A."/>
            <person name="LaButti K."/>
            <person name="Lang B.F."/>
            <person name="Lipzen A."/>
            <person name="O'Donnell K."/>
            <person name="Pangilinan J."/>
            <person name="Reynolds N."/>
            <person name="Sandor L."/>
            <person name="Smith M.W."/>
            <person name="Tsang A."/>
            <person name="Grigoriev I.V."/>
            <person name="Stajich J.E."/>
            <person name="Spatafora J.W."/>
        </authorList>
    </citation>
    <scope>NUCLEOTIDE SEQUENCE</scope>
    <source>
        <strain evidence="9">RSA 2281</strain>
    </source>
</reference>
<evidence type="ECO:0000259" key="8">
    <source>
        <dbReference type="Pfam" id="PF01694"/>
    </source>
</evidence>
<dbReference type="EMBL" id="JAIXMP010000010">
    <property type="protein sequence ID" value="KAI9266441.1"/>
    <property type="molecule type" value="Genomic_DNA"/>
</dbReference>
<dbReference type="GO" id="GO:0004252">
    <property type="term" value="F:serine-type endopeptidase activity"/>
    <property type="evidence" value="ECO:0007669"/>
    <property type="project" value="InterPro"/>
</dbReference>
<sequence>IGVNAVILGCWRIQGLRRFMETWFRHCAIPQPRPLTLLTACFSHSYVLAHFLPNMASLMVYFGPVKQALGLHQATAVYLSAGIMGFASSHVIRLVCYHHFRQELKPSLGASGSVMGIMAVTYTCYYHQTHQEMMGVGK</sequence>
<organism evidence="9 10">
    <name type="scientific">Phascolomyces articulosus</name>
    <dbReference type="NCBI Taxonomy" id="60185"/>
    <lineage>
        <taxon>Eukaryota</taxon>
        <taxon>Fungi</taxon>
        <taxon>Fungi incertae sedis</taxon>
        <taxon>Mucoromycota</taxon>
        <taxon>Mucoromycotina</taxon>
        <taxon>Mucoromycetes</taxon>
        <taxon>Mucorales</taxon>
        <taxon>Lichtheimiaceae</taxon>
        <taxon>Phascolomyces</taxon>
    </lineage>
</organism>
<dbReference type="InterPro" id="IPR035952">
    <property type="entry name" value="Rhomboid-like_sf"/>
</dbReference>
<feature type="transmembrane region" description="Helical" evidence="7">
    <location>
        <begin position="108"/>
        <end position="128"/>
    </location>
</feature>
<dbReference type="GO" id="GO:0016020">
    <property type="term" value="C:membrane"/>
    <property type="evidence" value="ECO:0007669"/>
    <property type="project" value="UniProtKB-SubCell"/>
</dbReference>
<dbReference type="AlphaFoldDB" id="A0AAD5K275"/>
<dbReference type="Gene3D" id="1.20.1540.10">
    <property type="entry name" value="Rhomboid-like"/>
    <property type="match status" value="1"/>
</dbReference>
<comment type="subcellular location">
    <subcellularLocation>
        <location evidence="1">Membrane</location>
        <topology evidence="1">Multi-pass membrane protein</topology>
    </subcellularLocation>
</comment>
<evidence type="ECO:0000256" key="5">
    <source>
        <dbReference type="ARBA" id="ARBA00022989"/>
    </source>
</evidence>
<keyword evidence="10" id="KW-1185">Reference proteome</keyword>
<dbReference type="InterPro" id="IPR022764">
    <property type="entry name" value="Peptidase_S54_rhomboid_dom"/>
</dbReference>
<keyword evidence="4" id="KW-0378">Hydrolase</keyword>
<dbReference type="Pfam" id="PF01694">
    <property type="entry name" value="Rhomboid"/>
    <property type="match status" value="1"/>
</dbReference>
<evidence type="ECO:0000256" key="2">
    <source>
        <dbReference type="ARBA" id="ARBA00009045"/>
    </source>
</evidence>
<keyword evidence="5 7" id="KW-1133">Transmembrane helix</keyword>
<evidence type="ECO:0000256" key="6">
    <source>
        <dbReference type="ARBA" id="ARBA00023136"/>
    </source>
</evidence>
<evidence type="ECO:0000256" key="4">
    <source>
        <dbReference type="ARBA" id="ARBA00022801"/>
    </source>
</evidence>
<dbReference type="InterPro" id="IPR050925">
    <property type="entry name" value="Rhomboid_protease_S54"/>
</dbReference>
<dbReference type="PANTHER" id="PTHR43731">
    <property type="entry name" value="RHOMBOID PROTEASE"/>
    <property type="match status" value="1"/>
</dbReference>
<evidence type="ECO:0000256" key="3">
    <source>
        <dbReference type="ARBA" id="ARBA00022692"/>
    </source>
</evidence>
<proteinExistence type="inferred from homology"/>
<gene>
    <name evidence="9" type="ORF">BDA99DRAFT_436151</name>
</gene>
<feature type="non-terminal residue" evidence="9">
    <location>
        <position position="1"/>
    </location>
</feature>
<evidence type="ECO:0000256" key="7">
    <source>
        <dbReference type="SAM" id="Phobius"/>
    </source>
</evidence>
<keyword evidence="3 7" id="KW-0812">Transmembrane</keyword>
<dbReference type="SUPFAM" id="SSF144091">
    <property type="entry name" value="Rhomboid-like"/>
    <property type="match status" value="1"/>
</dbReference>
<reference evidence="9" key="1">
    <citation type="journal article" date="2022" name="IScience">
        <title>Evolution of zygomycete secretomes and the origins of terrestrial fungal ecologies.</title>
        <authorList>
            <person name="Chang Y."/>
            <person name="Wang Y."/>
            <person name="Mondo S."/>
            <person name="Ahrendt S."/>
            <person name="Andreopoulos W."/>
            <person name="Barry K."/>
            <person name="Beard J."/>
            <person name="Benny G.L."/>
            <person name="Blankenship S."/>
            <person name="Bonito G."/>
            <person name="Cuomo C."/>
            <person name="Desiro A."/>
            <person name="Gervers K.A."/>
            <person name="Hundley H."/>
            <person name="Kuo A."/>
            <person name="LaButti K."/>
            <person name="Lang B.F."/>
            <person name="Lipzen A."/>
            <person name="O'Donnell K."/>
            <person name="Pangilinan J."/>
            <person name="Reynolds N."/>
            <person name="Sandor L."/>
            <person name="Smith M.E."/>
            <person name="Tsang A."/>
            <person name="Grigoriev I.V."/>
            <person name="Stajich J.E."/>
            <person name="Spatafora J.W."/>
        </authorList>
    </citation>
    <scope>NUCLEOTIDE SEQUENCE</scope>
    <source>
        <strain evidence="9">RSA 2281</strain>
    </source>
</reference>
<name>A0AAD5K275_9FUNG</name>
<feature type="domain" description="Peptidase S54 rhomboid" evidence="8">
    <location>
        <begin position="35"/>
        <end position="129"/>
    </location>
</feature>